<comment type="caution">
    <text evidence="2">The sequence shown here is derived from an EMBL/GenBank/DDBJ whole genome shotgun (WGS) entry which is preliminary data.</text>
</comment>
<reference evidence="2 3" key="1">
    <citation type="journal article" date="2016" name="Genome Announc.">
        <title>Draft Genome Sequences of Five Rapidly Growing Mycobacterium Species, M. thermoresistibile, M. fortuitum subsp. acetamidolyticum, M. canariasense, M. brisbanense, and M. novocastrense.</title>
        <authorList>
            <person name="Katahira K."/>
            <person name="Ogura Y."/>
            <person name="Gotoh Y."/>
            <person name="Hayashi T."/>
        </authorList>
    </citation>
    <scope>NUCLEOTIDE SEQUENCE [LARGE SCALE GENOMIC DNA]</scope>
    <source>
        <strain evidence="2 3">JCM6368</strain>
    </source>
</reference>
<protein>
    <recommendedName>
        <fullName evidence="1">AbiEi antitoxin N-terminal domain-containing protein</fullName>
    </recommendedName>
</protein>
<evidence type="ECO:0000313" key="3">
    <source>
        <dbReference type="Proteomes" id="UP000069705"/>
    </source>
</evidence>
<dbReference type="InterPro" id="IPR025159">
    <property type="entry name" value="AbiEi_N"/>
</dbReference>
<gene>
    <name evidence="2" type="ORF">RMCFA_1444</name>
</gene>
<dbReference type="Pfam" id="PF13338">
    <property type="entry name" value="AbiEi_4"/>
    <property type="match status" value="1"/>
</dbReference>
<dbReference type="EMBL" id="BCSZ01000013">
    <property type="protein sequence ID" value="GAT01330.1"/>
    <property type="molecule type" value="Genomic_DNA"/>
</dbReference>
<reference evidence="3" key="2">
    <citation type="submission" date="2016-02" db="EMBL/GenBank/DDBJ databases">
        <title>Draft genome sequence of five rapidly growing Mycobacterium species.</title>
        <authorList>
            <person name="Katahira K."/>
            <person name="Gotou Y."/>
            <person name="Iida K."/>
            <person name="Ogura Y."/>
            <person name="Hayashi T."/>
        </authorList>
    </citation>
    <scope>NUCLEOTIDE SEQUENCE [LARGE SCALE GENOMIC DNA]</scope>
    <source>
        <strain evidence="3">JCM6368</strain>
    </source>
</reference>
<evidence type="ECO:0000259" key="1">
    <source>
        <dbReference type="Pfam" id="PF13338"/>
    </source>
</evidence>
<accession>A0A124E3X0</accession>
<name>A0A124E3X0_MYCFO</name>
<dbReference type="Proteomes" id="UP000069705">
    <property type="component" value="Unassembled WGS sequence"/>
</dbReference>
<feature type="domain" description="AbiEi antitoxin N-terminal" evidence="1">
    <location>
        <begin position="10"/>
        <end position="54"/>
    </location>
</feature>
<dbReference type="AlphaFoldDB" id="A0A124E3X0"/>
<proteinExistence type="predicted"/>
<evidence type="ECO:0000313" key="2">
    <source>
        <dbReference type="EMBL" id="GAT01330.1"/>
    </source>
</evidence>
<organism evidence="2 3">
    <name type="scientific">Mycolicibacterium fortuitum subsp. acetamidolyticum</name>
    <dbReference type="NCBI Taxonomy" id="144550"/>
    <lineage>
        <taxon>Bacteria</taxon>
        <taxon>Bacillati</taxon>
        <taxon>Actinomycetota</taxon>
        <taxon>Actinomycetes</taxon>
        <taxon>Mycobacteriales</taxon>
        <taxon>Mycobacteriaceae</taxon>
        <taxon>Mycolicibacterium</taxon>
    </lineage>
</organism>
<sequence>MWASIDGVDIDDVLRLQSGVIARRQALEAGLQSHDIRRLLRRNEWARVHDGVYVDHTGPLTWLQRAWAAVLYAAPAALCLESALTGEGAVIHVAVSRDRGVLAEPPGVRIHHLTHLQERALWHVGPPRLRVEEAALDVACQAISEFDAIAVLADACQSRRTTAPRLLQALDARQRVRRRRWLRAVLVDLAEGTCSVLEHGYLNRVERAHGLPRAARQMRSTSSEGVTYRDAEYAQRLVVELDGLLFHNTASARNRDAERDLDAAVDGRTTVRLSYRQVFDRPCRTAAKIARVMRRHGISVNGRVCGPDCEFTRAELAA</sequence>